<keyword evidence="3" id="KW-1185">Reference proteome</keyword>
<feature type="transmembrane region" description="Helical" evidence="1">
    <location>
        <begin position="141"/>
        <end position="162"/>
    </location>
</feature>
<name>A0ABS7HTE4_9MICO</name>
<organism evidence="2 3">
    <name type="scientific">Microbacterium jejuense</name>
    <dbReference type="NCBI Taxonomy" id="1263637"/>
    <lineage>
        <taxon>Bacteria</taxon>
        <taxon>Bacillati</taxon>
        <taxon>Actinomycetota</taxon>
        <taxon>Actinomycetes</taxon>
        <taxon>Micrococcales</taxon>
        <taxon>Microbacteriaceae</taxon>
        <taxon>Microbacterium</taxon>
    </lineage>
</organism>
<keyword evidence="1" id="KW-0472">Membrane</keyword>
<feature type="transmembrane region" description="Helical" evidence="1">
    <location>
        <begin position="7"/>
        <end position="27"/>
    </location>
</feature>
<dbReference type="EMBL" id="JAEUAW010000025">
    <property type="protein sequence ID" value="MBW9095715.1"/>
    <property type="molecule type" value="Genomic_DNA"/>
</dbReference>
<sequence>MRPLVFFRVWAAVGLGCLPLLALLLVPQLMRSRAGSESLLMIGVLALFALVAVAVILSPVLSAFGAPVDGAWQPRTALRATRRVWRTRRGQAWLALVLFAVIYVAGQIAGYAVGAVVPYVHDNPAAAADPTAPLWIIDYPAYALQAAVIYLFTTLAITAYAARVRSLAVASRPVVRVAADELATRP</sequence>
<evidence type="ECO:0000313" key="3">
    <source>
        <dbReference type="Proteomes" id="UP001196843"/>
    </source>
</evidence>
<gene>
    <name evidence="2" type="ORF">JNB62_18705</name>
</gene>
<accession>A0ABS7HTE4</accession>
<dbReference type="Proteomes" id="UP001196843">
    <property type="component" value="Unassembled WGS sequence"/>
</dbReference>
<comment type="caution">
    <text evidence="2">The sequence shown here is derived from an EMBL/GenBank/DDBJ whole genome shotgun (WGS) entry which is preliminary data.</text>
</comment>
<dbReference type="RefSeq" id="WP_220302395.1">
    <property type="nucleotide sequence ID" value="NZ_JAEUAW010000025.1"/>
</dbReference>
<feature type="transmembrane region" description="Helical" evidence="1">
    <location>
        <begin position="39"/>
        <end position="72"/>
    </location>
</feature>
<evidence type="ECO:0000256" key="1">
    <source>
        <dbReference type="SAM" id="Phobius"/>
    </source>
</evidence>
<keyword evidence="1" id="KW-1133">Transmembrane helix</keyword>
<evidence type="ECO:0000313" key="2">
    <source>
        <dbReference type="EMBL" id="MBW9095715.1"/>
    </source>
</evidence>
<protein>
    <submittedName>
        <fullName evidence="2">Uncharacterized protein</fullName>
    </submittedName>
</protein>
<feature type="transmembrane region" description="Helical" evidence="1">
    <location>
        <begin position="93"/>
        <end position="121"/>
    </location>
</feature>
<reference evidence="2 3" key="1">
    <citation type="journal article" date="2021" name="MBio">
        <title>Poor Competitiveness of Bradyrhizobium in Pigeon Pea Root Colonization in Indian Soils.</title>
        <authorList>
            <person name="Chalasani D."/>
            <person name="Basu A."/>
            <person name="Pullabhotla S.V.S.R.N."/>
            <person name="Jorrin B."/>
            <person name="Neal A.L."/>
            <person name="Poole P.S."/>
            <person name="Podile A.R."/>
            <person name="Tkacz A."/>
        </authorList>
    </citation>
    <scope>NUCLEOTIDE SEQUENCE [LARGE SCALE GENOMIC DNA]</scope>
    <source>
        <strain evidence="2 3">HU14</strain>
    </source>
</reference>
<proteinExistence type="predicted"/>
<keyword evidence="1" id="KW-0812">Transmembrane</keyword>